<accession>A0A328DKJ9</accession>
<feature type="domain" description="CGL160/ATPI" evidence="5">
    <location>
        <begin position="151"/>
        <end position="211"/>
    </location>
</feature>
<keyword evidence="2" id="KW-0812">Transmembrane</keyword>
<keyword evidence="7" id="KW-1185">Reference proteome</keyword>
<dbReference type="PANTHER" id="PTHR34118">
    <property type="entry name" value="NF-KAPPA-B INHIBITOR-LIKE PROTEIN-RELATED"/>
    <property type="match status" value="1"/>
</dbReference>
<evidence type="ECO:0000256" key="4">
    <source>
        <dbReference type="ARBA" id="ARBA00023136"/>
    </source>
</evidence>
<comment type="subcellular location">
    <subcellularLocation>
        <location evidence="1">Membrane</location>
        <topology evidence="1">Multi-pass membrane protein</topology>
    </subcellularLocation>
</comment>
<keyword evidence="3" id="KW-1133">Transmembrane helix</keyword>
<evidence type="ECO:0000313" key="7">
    <source>
        <dbReference type="Proteomes" id="UP000249390"/>
    </source>
</evidence>
<proteinExistence type="predicted"/>
<sequence>MSSVSAIFSQFLQPKLLPGSPNRRSRSSRIPVSISVLKSSRPVSEIDECDVLRDFLKDRTANGDFIARISDRIWLRDLPNVGYAESETGPTDDVRLLEEEVLGEENEGGFLKLRSTRAWLSGEASAPLNMKRTVKELPNDSERRLRLNCLRYEALKRDLLFLTVSIGTACSGYCLLALSPQAALSYTTGVFFSCIYFQLLCQHVDKLTKETVPEIFTKRKPKKIGVSTQDLKDIFERSVKGSGIALSSPRLVLPAAIFGVWELCQHFAHDFFDFQLVPAMVGLFAYKAAALVQVYRDNEDLHFVFPDNEEASGD</sequence>
<evidence type="ECO:0000259" key="5">
    <source>
        <dbReference type="Pfam" id="PF24763"/>
    </source>
</evidence>
<dbReference type="AlphaFoldDB" id="A0A328DKJ9"/>
<protein>
    <recommendedName>
        <fullName evidence="5">CGL160/ATPI domain-containing protein</fullName>
    </recommendedName>
</protein>
<dbReference type="GO" id="GO:0016020">
    <property type="term" value="C:membrane"/>
    <property type="evidence" value="ECO:0007669"/>
    <property type="project" value="UniProtKB-SubCell"/>
</dbReference>
<evidence type="ECO:0000256" key="1">
    <source>
        <dbReference type="ARBA" id="ARBA00004141"/>
    </source>
</evidence>
<keyword evidence="4" id="KW-0472">Membrane</keyword>
<comment type="caution">
    <text evidence="6">The sequence shown here is derived from an EMBL/GenBank/DDBJ whole genome shotgun (WGS) entry which is preliminary data.</text>
</comment>
<gene>
    <name evidence="6" type="ORF">DM860_006140</name>
</gene>
<evidence type="ECO:0000256" key="2">
    <source>
        <dbReference type="ARBA" id="ARBA00022692"/>
    </source>
</evidence>
<dbReference type="InterPro" id="IPR056309">
    <property type="entry name" value="CGL160/ATPI_dom"/>
</dbReference>
<dbReference type="EMBL" id="NQVE01000125">
    <property type="protein sequence ID" value="RAL45986.1"/>
    <property type="molecule type" value="Genomic_DNA"/>
</dbReference>
<evidence type="ECO:0000313" key="6">
    <source>
        <dbReference type="EMBL" id="RAL45986.1"/>
    </source>
</evidence>
<dbReference type="Pfam" id="PF24763">
    <property type="entry name" value="CGL160_C"/>
    <property type="match status" value="1"/>
</dbReference>
<reference evidence="6 7" key="1">
    <citation type="submission" date="2018-06" db="EMBL/GenBank/DDBJ databases">
        <title>The Genome of Cuscuta australis (Dodder) Provides Insight into the Evolution of Plant Parasitism.</title>
        <authorList>
            <person name="Liu H."/>
        </authorList>
    </citation>
    <scope>NUCLEOTIDE SEQUENCE [LARGE SCALE GENOMIC DNA]</scope>
    <source>
        <strain evidence="7">cv. Yunnan</strain>
        <tissue evidence="6">Vines</tissue>
    </source>
</reference>
<dbReference type="PANTHER" id="PTHR34118:SF1">
    <property type="entry name" value="NF-KAPPA-B INHIBITOR-LIKE PROTEIN"/>
    <property type="match status" value="1"/>
</dbReference>
<name>A0A328DKJ9_9ASTE</name>
<evidence type="ECO:0000256" key="3">
    <source>
        <dbReference type="ARBA" id="ARBA00022989"/>
    </source>
</evidence>
<organism evidence="6 7">
    <name type="scientific">Cuscuta australis</name>
    <dbReference type="NCBI Taxonomy" id="267555"/>
    <lineage>
        <taxon>Eukaryota</taxon>
        <taxon>Viridiplantae</taxon>
        <taxon>Streptophyta</taxon>
        <taxon>Embryophyta</taxon>
        <taxon>Tracheophyta</taxon>
        <taxon>Spermatophyta</taxon>
        <taxon>Magnoliopsida</taxon>
        <taxon>eudicotyledons</taxon>
        <taxon>Gunneridae</taxon>
        <taxon>Pentapetalae</taxon>
        <taxon>asterids</taxon>
        <taxon>lamiids</taxon>
        <taxon>Solanales</taxon>
        <taxon>Convolvulaceae</taxon>
        <taxon>Cuscuteae</taxon>
        <taxon>Cuscuta</taxon>
        <taxon>Cuscuta subgen. Grammica</taxon>
        <taxon>Cuscuta sect. Cleistogrammica</taxon>
    </lineage>
</organism>
<dbReference type="Proteomes" id="UP000249390">
    <property type="component" value="Unassembled WGS sequence"/>
</dbReference>